<dbReference type="PANTHER" id="PTHR24064">
    <property type="entry name" value="SOLUTE CARRIER FAMILY 22 MEMBER"/>
    <property type="match status" value="1"/>
</dbReference>
<dbReference type="InterPro" id="IPR036259">
    <property type="entry name" value="MFS_trans_sf"/>
</dbReference>
<dbReference type="Gene3D" id="1.20.1250.20">
    <property type="entry name" value="MFS general substrate transporter like domains"/>
    <property type="match status" value="1"/>
</dbReference>
<keyword evidence="2 5" id="KW-0812">Transmembrane</keyword>
<evidence type="ECO:0008006" key="8">
    <source>
        <dbReference type="Google" id="ProtNLM"/>
    </source>
</evidence>
<feature type="transmembrane region" description="Helical" evidence="5">
    <location>
        <begin position="147"/>
        <end position="167"/>
    </location>
</feature>
<dbReference type="Proteomes" id="UP000037069">
    <property type="component" value="Unassembled WGS sequence"/>
</dbReference>
<dbReference type="OMA" id="TIMNACI"/>
<feature type="transmembrane region" description="Helical" evidence="5">
    <location>
        <begin position="23"/>
        <end position="50"/>
    </location>
</feature>
<accession>A0A0L0BP24</accession>
<organism evidence="6 7">
    <name type="scientific">Lucilia cuprina</name>
    <name type="common">Green bottle fly</name>
    <name type="synonym">Australian sheep blowfly</name>
    <dbReference type="NCBI Taxonomy" id="7375"/>
    <lineage>
        <taxon>Eukaryota</taxon>
        <taxon>Metazoa</taxon>
        <taxon>Ecdysozoa</taxon>
        <taxon>Arthropoda</taxon>
        <taxon>Hexapoda</taxon>
        <taxon>Insecta</taxon>
        <taxon>Pterygota</taxon>
        <taxon>Neoptera</taxon>
        <taxon>Endopterygota</taxon>
        <taxon>Diptera</taxon>
        <taxon>Brachycera</taxon>
        <taxon>Muscomorpha</taxon>
        <taxon>Oestroidea</taxon>
        <taxon>Calliphoridae</taxon>
        <taxon>Luciliinae</taxon>
        <taxon>Lucilia</taxon>
    </lineage>
</organism>
<comment type="subcellular location">
    <subcellularLocation>
        <location evidence="1">Membrane</location>
        <topology evidence="1">Multi-pass membrane protein</topology>
    </subcellularLocation>
</comment>
<dbReference type="InterPro" id="IPR011701">
    <property type="entry name" value="MFS"/>
</dbReference>
<dbReference type="EMBL" id="JRES01001582">
    <property type="protein sequence ID" value="KNC21728.1"/>
    <property type="molecule type" value="Genomic_DNA"/>
</dbReference>
<evidence type="ECO:0000256" key="4">
    <source>
        <dbReference type="ARBA" id="ARBA00023136"/>
    </source>
</evidence>
<comment type="caution">
    <text evidence="6">The sequence shown here is derived from an EMBL/GenBank/DDBJ whole genome shotgun (WGS) entry which is preliminary data.</text>
</comment>
<keyword evidence="4 5" id="KW-0472">Membrane</keyword>
<sequence>MHKHFGVSLVPSVPTSKMTVKHFILYTTIVGYALAGLVEIPAIAIAIYIISKVGKKWLFSATLICAGIACCCAAITEGKEDILWLKITFIMIGKFTISAGNTIMPVYTAELYPTAIRNVGVGACNVAAGLALILTPYLSLLTKIEDHLLMSLLTAWCLFGGFVVLFLPETMKQHSKAQAQAQEEKC</sequence>
<proteinExistence type="predicted"/>
<evidence type="ECO:0000256" key="5">
    <source>
        <dbReference type="SAM" id="Phobius"/>
    </source>
</evidence>
<dbReference type="GO" id="GO:0016020">
    <property type="term" value="C:membrane"/>
    <property type="evidence" value="ECO:0007669"/>
    <property type="project" value="UniProtKB-SubCell"/>
</dbReference>
<keyword evidence="7" id="KW-1185">Reference proteome</keyword>
<feature type="transmembrane region" description="Helical" evidence="5">
    <location>
        <begin position="119"/>
        <end position="141"/>
    </location>
</feature>
<evidence type="ECO:0000313" key="7">
    <source>
        <dbReference type="Proteomes" id="UP000037069"/>
    </source>
</evidence>
<evidence type="ECO:0000256" key="1">
    <source>
        <dbReference type="ARBA" id="ARBA00004141"/>
    </source>
</evidence>
<dbReference type="AlphaFoldDB" id="A0A0L0BP24"/>
<evidence type="ECO:0000256" key="3">
    <source>
        <dbReference type="ARBA" id="ARBA00022989"/>
    </source>
</evidence>
<dbReference type="Pfam" id="PF07690">
    <property type="entry name" value="MFS_1"/>
    <property type="match status" value="1"/>
</dbReference>
<protein>
    <recommendedName>
        <fullName evidence="8">Major facilitator superfamily (MFS) profile domain-containing protein</fullName>
    </recommendedName>
</protein>
<dbReference type="GO" id="GO:0022857">
    <property type="term" value="F:transmembrane transporter activity"/>
    <property type="evidence" value="ECO:0007669"/>
    <property type="project" value="InterPro"/>
</dbReference>
<dbReference type="SUPFAM" id="SSF103473">
    <property type="entry name" value="MFS general substrate transporter"/>
    <property type="match status" value="1"/>
</dbReference>
<reference evidence="6 7" key="1">
    <citation type="journal article" date="2015" name="Nat. Commun.">
        <title>Lucilia cuprina genome unlocks parasitic fly biology to underpin future interventions.</title>
        <authorList>
            <person name="Anstead C.A."/>
            <person name="Korhonen P.K."/>
            <person name="Young N.D."/>
            <person name="Hall R.S."/>
            <person name="Jex A.R."/>
            <person name="Murali S.C."/>
            <person name="Hughes D.S."/>
            <person name="Lee S.F."/>
            <person name="Perry T."/>
            <person name="Stroehlein A.J."/>
            <person name="Ansell B.R."/>
            <person name="Breugelmans B."/>
            <person name="Hofmann A."/>
            <person name="Qu J."/>
            <person name="Dugan S."/>
            <person name="Lee S.L."/>
            <person name="Chao H."/>
            <person name="Dinh H."/>
            <person name="Han Y."/>
            <person name="Doddapaneni H.V."/>
            <person name="Worley K.C."/>
            <person name="Muzny D.M."/>
            <person name="Ioannidis P."/>
            <person name="Waterhouse R.M."/>
            <person name="Zdobnov E.M."/>
            <person name="James P.J."/>
            <person name="Bagnall N.H."/>
            <person name="Kotze A.C."/>
            <person name="Gibbs R.A."/>
            <person name="Richards S."/>
            <person name="Batterham P."/>
            <person name="Gasser R.B."/>
        </authorList>
    </citation>
    <scope>NUCLEOTIDE SEQUENCE [LARGE SCALE GENOMIC DNA]</scope>
    <source>
        <strain evidence="6 7">LS</strain>
        <tissue evidence="6">Full body</tissue>
    </source>
</reference>
<feature type="transmembrane region" description="Helical" evidence="5">
    <location>
        <begin position="57"/>
        <end position="76"/>
    </location>
</feature>
<evidence type="ECO:0000313" key="6">
    <source>
        <dbReference type="EMBL" id="KNC21728.1"/>
    </source>
</evidence>
<feature type="transmembrane region" description="Helical" evidence="5">
    <location>
        <begin position="82"/>
        <end position="107"/>
    </location>
</feature>
<evidence type="ECO:0000256" key="2">
    <source>
        <dbReference type="ARBA" id="ARBA00022692"/>
    </source>
</evidence>
<gene>
    <name evidence="6" type="ORF">FF38_04019</name>
</gene>
<keyword evidence="3 5" id="KW-1133">Transmembrane helix</keyword>
<dbReference type="OrthoDB" id="3936150at2759"/>
<name>A0A0L0BP24_LUCCU</name>